<feature type="chain" id="PRO_5001581662" evidence="2">
    <location>
        <begin position="23"/>
        <end position="672"/>
    </location>
</feature>
<accession>A0A059XVA2</accession>
<dbReference type="NCBIfam" id="NF045841">
    <property type="entry name" value="Ig_SerProt_MIP"/>
    <property type="match status" value="1"/>
</dbReference>
<feature type="domain" description="DUF31" evidence="3">
    <location>
        <begin position="211"/>
        <end position="591"/>
    </location>
</feature>
<dbReference type="Pfam" id="PF01732">
    <property type="entry name" value="Mycop_pep_DUF31"/>
    <property type="match status" value="1"/>
</dbReference>
<feature type="region of interest" description="Disordered" evidence="1">
    <location>
        <begin position="124"/>
        <end position="173"/>
    </location>
</feature>
<feature type="compositionally biased region" description="Basic and acidic residues" evidence="1">
    <location>
        <begin position="124"/>
        <end position="133"/>
    </location>
</feature>
<organism evidence="4 5">
    <name type="scientific">Mycoplasmopsis californica</name>
    <dbReference type="NCBI Taxonomy" id="2113"/>
    <lineage>
        <taxon>Bacteria</taxon>
        <taxon>Bacillati</taxon>
        <taxon>Mycoplasmatota</taxon>
        <taxon>Mycoplasmoidales</taxon>
        <taxon>Metamycoplasmataceae</taxon>
        <taxon>Mycoplasmopsis</taxon>
    </lineage>
</organism>
<evidence type="ECO:0000259" key="3">
    <source>
        <dbReference type="Pfam" id="PF01732"/>
    </source>
</evidence>
<evidence type="ECO:0000313" key="5">
    <source>
        <dbReference type="Proteomes" id="UP000027088"/>
    </source>
</evidence>
<evidence type="ECO:0000313" key="4">
    <source>
        <dbReference type="EMBL" id="AIA29192.1"/>
    </source>
</evidence>
<proteinExistence type="predicted"/>
<gene>
    <name evidence="4" type="ORF">MCFN_00060</name>
</gene>
<sequence length="672" mass="76317">MKKINKVLIGAVSPLLSGFLLASCVKNVKEPEIKLLDHEIEKRDNSINLLLELNSTINNISLKLESGEELELNSISDRKKEINIPFNKLLKKSNYRFEIINKDNKKIIASFTYNTDFTIEKEKENKPLKKDDEGLSDLVPNDIGLEDDKKTNSSPVPPTPMEPKPTNPLNKPEKLILPPKLPEAFQFPKRNLNNGHTYPVFVNNFQKIKEEEAYKEIYDRSFSIKFGVQQNTSYLTTDSGTGWLLDYAKLNDNKYKLFIATNLHVIGELSNTLDTNIAKELNYDDKRSGFKADGIALGKALNLTDFSAKNNNFNYGDPKYAVKYLSNSEKIASEDKNNTTKTKGISSPKLIFAGYDFINQDEIQKFQEPIKQIIKERISYLEKENSITDENDESVEVNVLKKSLKNNDFIPFYTDFAVLEVEVDFTKLGEPNSKMFKDAIQALDKYLKRNKELNLPNQDKKISEYMQTTDYVSAGRLNDGNSLTNSQQLYIAGYPKNSGALHPVWSRNNPIERNSNEKWDNRAPINKDAFALSTNNFEEKVSVNYQPWTKAFGRTLIEHYGFNMRINFSSLYYGASGSLVYNDFGQMVGAYSQVAGNVNFGDLSKTAGFTPLLLSKDYQAGENTIFAYNLIDGSNKSLFPKQTKSYRENLKKIYPNGFDGSIKTTALFEKGI</sequence>
<dbReference type="AlphaFoldDB" id="A0A059XVA2"/>
<evidence type="ECO:0000256" key="2">
    <source>
        <dbReference type="SAM" id="SignalP"/>
    </source>
</evidence>
<dbReference type="eggNOG" id="ENOG503455W">
    <property type="taxonomic scope" value="Bacteria"/>
</dbReference>
<feature type="compositionally biased region" description="Pro residues" evidence="1">
    <location>
        <begin position="155"/>
        <end position="166"/>
    </location>
</feature>
<feature type="signal peptide" evidence="2">
    <location>
        <begin position="1"/>
        <end position="22"/>
    </location>
</feature>
<reference evidence="4 5" key="1">
    <citation type="journal article" date="2014" name="Genome Announc.">
        <title>Complete Genome Sequence of the Bovine Mastitis Pathogen Mycoplasma californicum Strain ST-6T (ATCC 33461T).</title>
        <authorList>
            <person name="Calcutt M.J."/>
            <person name="Foecking M.F."/>
            <person name="Fox L.K."/>
        </authorList>
    </citation>
    <scope>NUCLEOTIDE SEQUENCE [LARGE SCALE GENOMIC DNA]</scope>
    <source>
        <strain evidence="4 5">ST-6</strain>
    </source>
</reference>
<evidence type="ECO:0000256" key="1">
    <source>
        <dbReference type="SAM" id="MobiDB-lite"/>
    </source>
</evidence>
<name>A0A059XVA2_9BACT</name>
<protein>
    <submittedName>
        <fullName evidence="4">Putative lipoprotein</fullName>
    </submittedName>
</protein>
<keyword evidence="4" id="KW-0449">Lipoprotein</keyword>
<dbReference type="InterPro" id="IPR022382">
    <property type="entry name" value="Mycoplasma_peptidase_DUF31"/>
</dbReference>
<dbReference type="KEGG" id="mcr:MCFN_00060"/>
<dbReference type="PROSITE" id="PS51257">
    <property type="entry name" value="PROKAR_LIPOPROTEIN"/>
    <property type="match status" value="1"/>
</dbReference>
<keyword evidence="2" id="KW-0732">Signal</keyword>
<dbReference type="EMBL" id="CP007521">
    <property type="protein sequence ID" value="AIA29192.1"/>
    <property type="molecule type" value="Genomic_DNA"/>
</dbReference>
<keyword evidence="5" id="KW-1185">Reference proteome</keyword>
<dbReference type="InterPro" id="IPR022381">
    <property type="entry name" value="Uncharacterised_MG067"/>
</dbReference>
<dbReference type="RefSeq" id="WP_038560891.1">
    <property type="nucleotide sequence ID" value="NZ_CP007521.1"/>
</dbReference>
<dbReference type="Proteomes" id="UP000027088">
    <property type="component" value="Chromosome"/>
</dbReference>
<dbReference type="PRINTS" id="PR00840">
    <property type="entry name" value="Y06768FAMILY"/>
</dbReference>